<comment type="caution">
    <text evidence="1">The sequence shown here is derived from an EMBL/GenBank/DDBJ whole genome shotgun (WGS) entry which is preliminary data.</text>
</comment>
<reference evidence="1 2" key="1">
    <citation type="submission" date="2018-09" db="EMBL/GenBank/DDBJ databases">
        <title>Characterization of the phylogenetic diversity of five novel species belonging to the genus Bifidobacterium.</title>
        <authorList>
            <person name="Lugli G.A."/>
            <person name="Duranti S."/>
            <person name="Milani C."/>
        </authorList>
    </citation>
    <scope>NUCLEOTIDE SEQUENCE [LARGE SCALE GENOMIC DNA]</scope>
    <source>
        <strain evidence="1 2">2034B</strain>
    </source>
</reference>
<dbReference type="Proteomes" id="UP000287533">
    <property type="component" value="Unassembled WGS sequence"/>
</dbReference>
<dbReference type="EMBL" id="QXGL01000008">
    <property type="protein sequence ID" value="RSX51293.1"/>
    <property type="molecule type" value="Genomic_DNA"/>
</dbReference>
<protein>
    <submittedName>
        <fullName evidence="1">Uncharacterized protein</fullName>
    </submittedName>
</protein>
<dbReference type="AlphaFoldDB" id="A0A430FEL4"/>
<dbReference type="RefSeq" id="WP_277599956.1">
    <property type="nucleotide sequence ID" value="NZ_QXGL01000008.1"/>
</dbReference>
<accession>A0A430FEL4</accession>
<keyword evidence="2" id="KW-1185">Reference proteome</keyword>
<sequence length="41" mass="4560">MKNETMLDKALRSPMAATDPSLGHYALSQAAWGLMKNLIRK</sequence>
<organism evidence="1 2">
    <name type="scientific">Bifidobacterium goeldii</name>
    <dbReference type="NCBI Taxonomy" id="2306975"/>
    <lineage>
        <taxon>Bacteria</taxon>
        <taxon>Bacillati</taxon>
        <taxon>Actinomycetota</taxon>
        <taxon>Actinomycetes</taxon>
        <taxon>Bifidobacteriales</taxon>
        <taxon>Bifidobacteriaceae</taxon>
        <taxon>Bifidobacterium</taxon>
    </lineage>
</organism>
<name>A0A430FEL4_9BIFI</name>
<proteinExistence type="predicted"/>
<gene>
    <name evidence="1" type="ORF">D2E25_1848</name>
</gene>
<evidence type="ECO:0000313" key="2">
    <source>
        <dbReference type="Proteomes" id="UP000287533"/>
    </source>
</evidence>
<evidence type="ECO:0000313" key="1">
    <source>
        <dbReference type="EMBL" id="RSX51293.1"/>
    </source>
</evidence>